<dbReference type="InterPro" id="IPR023214">
    <property type="entry name" value="HAD_sf"/>
</dbReference>
<dbReference type="InterPro" id="IPR036412">
    <property type="entry name" value="HAD-like_sf"/>
</dbReference>
<dbReference type="Proteomes" id="UP000075531">
    <property type="component" value="Unassembled WGS sequence"/>
</dbReference>
<dbReference type="STRING" id="1121338.CLTEP_12760"/>
<dbReference type="Gene3D" id="3.40.50.1000">
    <property type="entry name" value="HAD superfamily/HAD-like"/>
    <property type="match status" value="1"/>
</dbReference>
<evidence type="ECO:0000313" key="1">
    <source>
        <dbReference type="EMBL" id="KYH34811.1"/>
    </source>
</evidence>
<dbReference type="AlphaFoldDB" id="A0A151B4G2"/>
<dbReference type="SUPFAM" id="SSF55729">
    <property type="entry name" value="Acyl-CoA N-acyltransferases (Nat)"/>
    <property type="match status" value="1"/>
</dbReference>
<accession>A0A151B4G2</accession>
<name>A0A151B4G2_9CLOT</name>
<proteinExistence type="predicted"/>
<dbReference type="PATRIC" id="fig|1121338.3.peg.1312"/>
<dbReference type="Gene3D" id="3.40.50.1110">
    <property type="entry name" value="SGNH hydrolase"/>
    <property type="match status" value="1"/>
</dbReference>
<dbReference type="SUPFAM" id="SSF56784">
    <property type="entry name" value="HAD-like"/>
    <property type="match status" value="1"/>
</dbReference>
<dbReference type="RefSeq" id="WP_066824193.1">
    <property type="nucleotide sequence ID" value="NZ_LTBA01000010.1"/>
</dbReference>
<dbReference type="InterPro" id="IPR010037">
    <property type="entry name" value="FkbH_domain"/>
</dbReference>
<dbReference type="InterPro" id="IPR010033">
    <property type="entry name" value="HAD_SF_ppase_IIIC"/>
</dbReference>
<reference evidence="1 2" key="1">
    <citation type="submission" date="2016-02" db="EMBL/GenBank/DDBJ databases">
        <title>Genome sequence of Clostridium tepidiprofundi DSM 19306.</title>
        <authorList>
            <person name="Poehlein A."/>
            <person name="Daniel R."/>
        </authorList>
    </citation>
    <scope>NUCLEOTIDE SEQUENCE [LARGE SCALE GENOMIC DNA]</scope>
    <source>
        <strain evidence="1 2">DSM 19306</strain>
    </source>
</reference>
<dbReference type="InterPro" id="IPR016181">
    <property type="entry name" value="Acyl_CoA_acyltransferase"/>
</dbReference>
<dbReference type="EMBL" id="LTBA01000010">
    <property type="protein sequence ID" value="KYH34811.1"/>
    <property type="molecule type" value="Genomic_DNA"/>
</dbReference>
<comment type="caution">
    <text evidence="1">The sequence shown here is derived from an EMBL/GenBank/DDBJ whole genome shotgun (WGS) entry which is preliminary data.</text>
</comment>
<gene>
    <name evidence="1" type="ORF">CLTEP_12760</name>
</gene>
<organism evidence="1 2">
    <name type="scientific">Clostridium tepidiprofundi DSM 19306</name>
    <dbReference type="NCBI Taxonomy" id="1121338"/>
    <lineage>
        <taxon>Bacteria</taxon>
        <taxon>Bacillati</taxon>
        <taxon>Bacillota</taxon>
        <taxon>Clostridia</taxon>
        <taxon>Eubacteriales</taxon>
        <taxon>Clostridiaceae</taxon>
        <taxon>Clostridium</taxon>
    </lineage>
</organism>
<keyword evidence="2" id="KW-1185">Reference proteome</keyword>
<dbReference type="NCBIfam" id="TIGR01681">
    <property type="entry name" value="HAD-SF-IIIC"/>
    <property type="match status" value="1"/>
</dbReference>
<sequence length="549" mass="64565">MKIAILSNINVDTLIRRISKKHEVYLCNGYGNWVRELIDLDSRMYSFAPENVFLLLDGEELFKEINSVEMCENEVKSYFDYIENSIKSNPSKIYFVSNIDLPHKKIQSLKETRVERFIEYLWYKNLCRLNDEYDNFYIFDLKKIIEELGRNKFYSSKLWYLAGIKFSALGEKLIQKEIEKYIYAQKSKKKALILDLDNTLWGGVIGEVGIEGVSLSDFKEGARYRDFQKRIKEMKNLGVILMIVSKNNYEDAIEMFEKHPNMVLSVEDFAAVKINWNLKSQNIIELSQELNIGLDSMVFIDDSPIERENVSSMVSQVDVPEFPSDTSKLEEFINKVYFEYFFTLNTLDEDKNKTKMYRENFEREKAKKNAISLSEFLQNLQTKIIVSKAGKDDVLRISQLTQKTNQFNLTTRRYSSNDIKKFINSSDYDVYVITVKDKFGDNGKVSVVIVKKDENKIAYLDTFLLSCRVMGRNIENDIISYIEEKLSKEGYRRLYAYYIPTLKNKPVENLFEKLGYTLIEKSSDEIKKYYIDLKDTIRRENSYSELIEK</sequence>
<protein>
    <submittedName>
        <fullName evidence="1">Uncharacterized protein</fullName>
    </submittedName>
</protein>
<evidence type="ECO:0000313" key="2">
    <source>
        <dbReference type="Proteomes" id="UP000075531"/>
    </source>
</evidence>
<dbReference type="InterPro" id="IPR036514">
    <property type="entry name" value="SGNH_hydro_sf"/>
</dbReference>
<dbReference type="NCBIfam" id="TIGR01686">
    <property type="entry name" value="FkbH"/>
    <property type="match status" value="1"/>
</dbReference>
<dbReference type="OrthoDB" id="323926at2"/>
<dbReference type="Gene3D" id="3.40.630.30">
    <property type="match status" value="1"/>
</dbReference>